<organism evidence="1 2">
    <name type="scientific">Pisolithus tinctorius Marx 270</name>
    <dbReference type="NCBI Taxonomy" id="870435"/>
    <lineage>
        <taxon>Eukaryota</taxon>
        <taxon>Fungi</taxon>
        <taxon>Dikarya</taxon>
        <taxon>Basidiomycota</taxon>
        <taxon>Agaricomycotina</taxon>
        <taxon>Agaricomycetes</taxon>
        <taxon>Agaricomycetidae</taxon>
        <taxon>Boletales</taxon>
        <taxon>Sclerodermatineae</taxon>
        <taxon>Pisolithaceae</taxon>
        <taxon>Pisolithus</taxon>
    </lineage>
</organism>
<dbReference type="EMBL" id="KN831948">
    <property type="protein sequence ID" value="KIO12033.1"/>
    <property type="molecule type" value="Genomic_DNA"/>
</dbReference>
<feature type="non-terminal residue" evidence="1">
    <location>
        <position position="1"/>
    </location>
</feature>
<sequence length="98" mass="11244">PREARTAVKWERGATSAGIGLDGPRFHLHSKTFYLQLFYSRETGYSQRTTIVIQRTTTMVTLTVDQRPGKIGCTTRWKRAGTCDGDRLTSERSRHKER</sequence>
<evidence type="ECO:0000313" key="2">
    <source>
        <dbReference type="Proteomes" id="UP000054217"/>
    </source>
</evidence>
<protein>
    <submittedName>
        <fullName evidence="1">Uncharacterized protein</fullName>
    </submittedName>
</protein>
<name>A0A0C3JS89_PISTI</name>
<dbReference type="InParanoid" id="A0A0C3JS89"/>
<dbReference type="AlphaFoldDB" id="A0A0C3JS89"/>
<reference evidence="2" key="2">
    <citation type="submission" date="2015-01" db="EMBL/GenBank/DDBJ databases">
        <title>Evolutionary Origins and Diversification of the Mycorrhizal Mutualists.</title>
        <authorList>
            <consortium name="DOE Joint Genome Institute"/>
            <consortium name="Mycorrhizal Genomics Consortium"/>
            <person name="Kohler A."/>
            <person name="Kuo A."/>
            <person name="Nagy L.G."/>
            <person name="Floudas D."/>
            <person name="Copeland A."/>
            <person name="Barry K.W."/>
            <person name="Cichocki N."/>
            <person name="Veneault-Fourrey C."/>
            <person name="LaButti K."/>
            <person name="Lindquist E.A."/>
            <person name="Lipzen A."/>
            <person name="Lundell T."/>
            <person name="Morin E."/>
            <person name="Murat C."/>
            <person name="Riley R."/>
            <person name="Ohm R."/>
            <person name="Sun H."/>
            <person name="Tunlid A."/>
            <person name="Henrissat B."/>
            <person name="Grigoriev I.V."/>
            <person name="Hibbett D.S."/>
            <person name="Martin F."/>
        </authorList>
    </citation>
    <scope>NUCLEOTIDE SEQUENCE [LARGE SCALE GENOMIC DNA]</scope>
    <source>
        <strain evidence="2">Marx 270</strain>
    </source>
</reference>
<keyword evidence="2" id="KW-1185">Reference proteome</keyword>
<proteinExistence type="predicted"/>
<dbReference type="HOGENOM" id="CLU_172713_0_0_1"/>
<accession>A0A0C3JS89</accession>
<gene>
    <name evidence="1" type="ORF">M404DRAFT_994077</name>
</gene>
<dbReference type="Proteomes" id="UP000054217">
    <property type="component" value="Unassembled WGS sequence"/>
</dbReference>
<reference evidence="1 2" key="1">
    <citation type="submission" date="2014-04" db="EMBL/GenBank/DDBJ databases">
        <authorList>
            <consortium name="DOE Joint Genome Institute"/>
            <person name="Kuo A."/>
            <person name="Kohler A."/>
            <person name="Costa M.D."/>
            <person name="Nagy L.G."/>
            <person name="Floudas D."/>
            <person name="Copeland A."/>
            <person name="Barry K.W."/>
            <person name="Cichocki N."/>
            <person name="Veneault-Fourrey C."/>
            <person name="LaButti K."/>
            <person name="Lindquist E.A."/>
            <person name="Lipzen A."/>
            <person name="Lundell T."/>
            <person name="Morin E."/>
            <person name="Murat C."/>
            <person name="Sun H."/>
            <person name="Tunlid A."/>
            <person name="Henrissat B."/>
            <person name="Grigoriev I.V."/>
            <person name="Hibbett D.S."/>
            <person name="Martin F."/>
            <person name="Nordberg H.P."/>
            <person name="Cantor M.N."/>
            <person name="Hua S.X."/>
        </authorList>
    </citation>
    <scope>NUCLEOTIDE SEQUENCE [LARGE SCALE GENOMIC DNA]</scope>
    <source>
        <strain evidence="1 2">Marx 270</strain>
    </source>
</reference>
<evidence type="ECO:0000313" key="1">
    <source>
        <dbReference type="EMBL" id="KIO12033.1"/>
    </source>
</evidence>